<protein>
    <submittedName>
        <fullName evidence="1">SatD family protein</fullName>
    </submittedName>
</protein>
<name>A0ABV3SY71_9ACTN</name>
<dbReference type="InterPro" id="IPR032580">
    <property type="entry name" value="SatD"/>
</dbReference>
<dbReference type="Pfam" id="PF16264">
    <property type="entry name" value="SatD"/>
    <property type="match status" value="1"/>
</dbReference>
<keyword evidence="2" id="KW-1185">Reference proteome</keyword>
<comment type="caution">
    <text evidence="1">The sequence shown here is derived from an EMBL/GenBank/DDBJ whole genome shotgun (WGS) entry which is preliminary data.</text>
</comment>
<evidence type="ECO:0000313" key="1">
    <source>
        <dbReference type="EMBL" id="MEX0426948.1"/>
    </source>
</evidence>
<sequence>MTSARAVAAVIGDVVGSKSAGDRRALHRALLDALDQVNRAFEPVTPLWVTAGDEYQGCFATLGDAVRATLRIRLALRAVTEVRHGVGWGPVTVLDEEPRVEDGPGWWTARWAIEEVAAAEQRAATRAVRTWYVRAEQAPDGTAPEGVNAALLLRDELLHGVGEESLSVLAGMLAGMSQKEIAADLGVSASAVSQRVRRDGLTAVVRADELLGRLP</sequence>
<dbReference type="EMBL" id="JBFPJR010000006">
    <property type="protein sequence ID" value="MEX0426948.1"/>
    <property type="molecule type" value="Genomic_DNA"/>
</dbReference>
<dbReference type="Proteomes" id="UP001556631">
    <property type="component" value="Unassembled WGS sequence"/>
</dbReference>
<organism evidence="1 2">
    <name type="scientific">Nocardioides eburneus</name>
    <dbReference type="NCBI Taxonomy" id="3231482"/>
    <lineage>
        <taxon>Bacteria</taxon>
        <taxon>Bacillati</taxon>
        <taxon>Actinomycetota</taxon>
        <taxon>Actinomycetes</taxon>
        <taxon>Propionibacteriales</taxon>
        <taxon>Nocardioidaceae</taxon>
        <taxon>Nocardioides</taxon>
    </lineage>
</organism>
<accession>A0ABV3SY71</accession>
<proteinExistence type="predicted"/>
<gene>
    <name evidence="1" type="ORF">AB3X52_04885</name>
</gene>
<dbReference type="RefSeq" id="WP_367991861.1">
    <property type="nucleotide sequence ID" value="NZ_JBFPJR010000006.1"/>
</dbReference>
<reference evidence="1 2" key="1">
    <citation type="submission" date="2024-07" db="EMBL/GenBank/DDBJ databases">
        <authorList>
            <person name="Lee S."/>
            <person name="Kang M."/>
        </authorList>
    </citation>
    <scope>NUCLEOTIDE SEQUENCE [LARGE SCALE GENOMIC DNA]</scope>
    <source>
        <strain evidence="1 2">DS6</strain>
    </source>
</reference>
<evidence type="ECO:0000313" key="2">
    <source>
        <dbReference type="Proteomes" id="UP001556631"/>
    </source>
</evidence>